<evidence type="ECO:0000313" key="3">
    <source>
        <dbReference type="Proteomes" id="UP000008912"/>
    </source>
</evidence>
<proteinExistence type="predicted"/>
<dbReference type="SUPFAM" id="SSF48726">
    <property type="entry name" value="Immunoglobulin"/>
    <property type="match status" value="1"/>
</dbReference>
<dbReference type="InterPro" id="IPR013783">
    <property type="entry name" value="Ig-like_fold"/>
</dbReference>
<dbReference type="InParanoid" id="A0A7N5KC76"/>
<organism evidence="2 3">
    <name type="scientific">Ailuropoda melanoleuca</name>
    <name type="common">Giant panda</name>
    <dbReference type="NCBI Taxonomy" id="9646"/>
    <lineage>
        <taxon>Eukaryota</taxon>
        <taxon>Metazoa</taxon>
        <taxon>Chordata</taxon>
        <taxon>Craniata</taxon>
        <taxon>Vertebrata</taxon>
        <taxon>Euteleostomi</taxon>
        <taxon>Mammalia</taxon>
        <taxon>Eutheria</taxon>
        <taxon>Laurasiatheria</taxon>
        <taxon>Carnivora</taxon>
        <taxon>Caniformia</taxon>
        <taxon>Ursidae</taxon>
        <taxon>Ailuropoda</taxon>
    </lineage>
</organism>
<dbReference type="InterPro" id="IPR036179">
    <property type="entry name" value="Ig-like_dom_sf"/>
</dbReference>
<dbReference type="AlphaFoldDB" id="A0A7N5KC76"/>
<dbReference type="Proteomes" id="UP000008912">
    <property type="component" value="Unassembled WGS sequence"/>
</dbReference>
<dbReference type="PANTHER" id="PTHR23267">
    <property type="entry name" value="IMMUNOGLOBULIN LIGHT CHAIN"/>
    <property type="match status" value="1"/>
</dbReference>
<dbReference type="Pfam" id="PF07686">
    <property type="entry name" value="V-set"/>
    <property type="match status" value="1"/>
</dbReference>
<dbReference type="PROSITE" id="PS50835">
    <property type="entry name" value="IG_LIKE"/>
    <property type="match status" value="1"/>
</dbReference>
<dbReference type="Gene3D" id="2.60.40.10">
    <property type="entry name" value="Immunoglobulins"/>
    <property type="match status" value="1"/>
</dbReference>
<accession>A0A7N5KC76</accession>
<dbReference type="InterPro" id="IPR050150">
    <property type="entry name" value="IgV_Light_Chain"/>
</dbReference>
<dbReference type="InterPro" id="IPR013106">
    <property type="entry name" value="Ig_V-set"/>
</dbReference>
<dbReference type="Ensembl" id="ENSAMET00000050151.1">
    <property type="protein sequence ID" value="ENSAMEP00000038061.1"/>
    <property type="gene ID" value="ENSAMEG00000024226.1"/>
</dbReference>
<reference evidence="2" key="3">
    <citation type="submission" date="2025-09" db="UniProtKB">
        <authorList>
            <consortium name="Ensembl"/>
        </authorList>
    </citation>
    <scope>IDENTIFICATION</scope>
</reference>
<reference evidence="2" key="2">
    <citation type="submission" date="2025-08" db="UniProtKB">
        <authorList>
            <consortium name="Ensembl"/>
        </authorList>
    </citation>
    <scope>IDENTIFICATION</scope>
</reference>
<reference evidence="2 3" key="1">
    <citation type="journal article" date="2010" name="Nature">
        <title>The sequence and de novo assembly of the giant panda genome.</title>
        <authorList>
            <person name="Li R."/>
            <person name="Fan W."/>
            <person name="Tian G."/>
            <person name="Zhu H."/>
            <person name="He L."/>
            <person name="Cai J."/>
            <person name="Huang Q."/>
            <person name="Cai Q."/>
            <person name="Li B."/>
            <person name="Bai Y."/>
            <person name="Zhang Z."/>
            <person name="Zhang Y."/>
            <person name="Wang W."/>
            <person name="Li J."/>
            <person name="Wei F."/>
            <person name="Li H."/>
            <person name="Jian M."/>
            <person name="Li J."/>
            <person name="Zhang Z."/>
            <person name="Nielsen R."/>
            <person name="Li D."/>
            <person name="Gu W."/>
            <person name="Yang Z."/>
            <person name="Xuan Z."/>
            <person name="Ryder O.A."/>
            <person name="Leung F.C."/>
            <person name="Zhou Y."/>
            <person name="Cao J."/>
            <person name="Sun X."/>
            <person name="Fu Y."/>
            <person name="Fang X."/>
            <person name="Guo X."/>
            <person name="Wang B."/>
            <person name="Hou R."/>
            <person name="Shen F."/>
            <person name="Mu B."/>
            <person name="Ni P."/>
            <person name="Lin R."/>
            <person name="Qian W."/>
            <person name="Wang G."/>
            <person name="Yu C."/>
            <person name="Nie W."/>
            <person name="Wang J."/>
            <person name="Wu Z."/>
            <person name="Liang H."/>
            <person name="Min J."/>
            <person name="Wu Q."/>
            <person name="Cheng S."/>
            <person name="Ruan J."/>
            <person name="Wang M."/>
            <person name="Shi Z."/>
            <person name="Wen M."/>
            <person name="Liu B."/>
            <person name="Ren X."/>
            <person name="Zheng H."/>
            <person name="Dong D."/>
            <person name="Cook K."/>
            <person name="Shan G."/>
            <person name="Zhang H."/>
            <person name="Kosiol C."/>
            <person name="Xie X."/>
            <person name="Lu Z."/>
            <person name="Zheng H."/>
            <person name="Li Y."/>
            <person name="Steiner C.C."/>
            <person name="Lam T.T."/>
            <person name="Lin S."/>
            <person name="Zhang Q."/>
            <person name="Li G."/>
            <person name="Tian J."/>
            <person name="Gong T."/>
            <person name="Liu H."/>
            <person name="Zhang D."/>
            <person name="Fang L."/>
            <person name="Ye C."/>
            <person name="Zhang J."/>
            <person name="Hu W."/>
            <person name="Xu A."/>
            <person name="Ren Y."/>
            <person name="Zhang G."/>
            <person name="Bruford M.W."/>
            <person name="Li Q."/>
            <person name="Ma L."/>
            <person name="Guo Y."/>
            <person name="An N."/>
            <person name="Hu Y."/>
            <person name="Zheng Y."/>
            <person name="Shi Y."/>
            <person name="Li Z."/>
            <person name="Liu Q."/>
            <person name="Chen Y."/>
            <person name="Zhao J."/>
            <person name="Qu N."/>
            <person name="Zhao S."/>
            <person name="Tian F."/>
            <person name="Wang X."/>
            <person name="Wang H."/>
            <person name="Xu L."/>
            <person name="Liu X."/>
            <person name="Vinar T."/>
            <person name="Wang Y."/>
            <person name="Lam T.W."/>
            <person name="Yiu S.M."/>
            <person name="Liu S."/>
            <person name="Zhang H."/>
            <person name="Li D."/>
            <person name="Huang Y."/>
            <person name="Wang X."/>
            <person name="Yang G."/>
            <person name="Jiang Z."/>
            <person name="Wang J."/>
            <person name="Qin N."/>
            <person name="Li L."/>
            <person name="Li J."/>
            <person name="Bolund L."/>
            <person name="Kristiansen K."/>
            <person name="Wong G.K."/>
            <person name="Olson M."/>
            <person name="Zhang X."/>
            <person name="Li S."/>
            <person name="Yang H."/>
            <person name="Wang J."/>
            <person name="Wang J."/>
        </authorList>
    </citation>
    <scope>NUCLEOTIDE SEQUENCE [LARGE SCALE GENOMIC DNA]</scope>
</reference>
<evidence type="ECO:0000313" key="2">
    <source>
        <dbReference type="Ensembl" id="ENSAMEP00000038061.1"/>
    </source>
</evidence>
<sequence length="171" mass="18225">MDIPSSGRGVCVCRSVSQPMLTQPTSLSASLGSYPRLTCTLSVGFCVGSYDIYWFQQQPGSPPQFLQSFYSVSDQHQFSGVPRRFCGSKDASGKAGHLLISRLQAEDKADYFCATAHGGGSSYRSSQGLRSQGISPGTRDLVPETLVLRSFCAGSCRGESPVGRPVLGGEE</sequence>
<protein>
    <recommendedName>
        <fullName evidence="1">Ig-like domain-containing protein</fullName>
    </recommendedName>
</protein>
<evidence type="ECO:0000259" key="1">
    <source>
        <dbReference type="PROSITE" id="PS50835"/>
    </source>
</evidence>
<dbReference type="GeneTree" id="ENSGT00940000153520"/>
<feature type="domain" description="Ig-like" evidence="1">
    <location>
        <begin position="19"/>
        <end position="130"/>
    </location>
</feature>
<name>A0A7N5KC76_AILME</name>
<dbReference type="InterPro" id="IPR007110">
    <property type="entry name" value="Ig-like_dom"/>
</dbReference>
<keyword evidence="3" id="KW-1185">Reference proteome</keyword>
<dbReference type="SMART" id="SM00406">
    <property type="entry name" value="IGv"/>
    <property type="match status" value="1"/>
</dbReference>